<dbReference type="PROSITE" id="PS51257">
    <property type="entry name" value="PROKAR_LIPOPROTEIN"/>
    <property type="match status" value="1"/>
</dbReference>
<dbReference type="SUPFAM" id="SSF53822">
    <property type="entry name" value="Periplasmic binding protein-like I"/>
    <property type="match status" value="1"/>
</dbReference>
<keyword evidence="8" id="KW-1185">Reference proteome</keyword>
<dbReference type="GO" id="GO:0030246">
    <property type="term" value="F:carbohydrate binding"/>
    <property type="evidence" value="ECO:0007669"/>
    <property type="project" value="UniProtKB-ARBA"/>
</dbReference>
<feature type="domain" description="Periplasmic binding protein" evidence="6">
    <location>
        <begin position="58"/>
        <end position="322"/>
    </location>
</feature>
<evidence type="ECO:0000256" key="2">
    <source>
        <dbReference type="ARBA" id="ARBA00007639"/>
    </source>
</evidence>
<dbReference type="InterPro" id="IPR025997">
    <property type="entry name" value="SBP_2_dom"/>
</dbReference>
<evidence type="ECO:0000256" key="1">
    <source>
        <dbReference type="ARBA" id="ARBA00004196"/>
    </source>
</evidence>
<dbReference type="Gene3D" id="3.40.50.2300">
    <property type="match status" value="2"/>
</dbReference>
<evidence type="ECO:0000256" key="4">
    <source>
        <dbReference type="SAM" id="MobiDB-lite"/>
    </source>
</evidence>
<accession>A0AA46AKN8</accession>
<evidence type="ECO:0000256" key="3">
    <source>
        <dbReference type="ARBA" id="ARBA00022729"/>
    </source>
</evidence>
<comment type="subcellular location">
    <subcellularLocation>
        <location evidence="1">Cell envelope</location>
    </subcellularLocation>
</comment>
<dbReference type="PANTHER" id="PTHR46847:SF1">
    <property type="entry name" value="D-ALLOSE-BINDING PERIPLASMIC PROTEIN-RELATED"/>
    <property type="match status" value="1"/>
</dbReference>
<organism evidence="7 8">
    <name type="scientific">Anoxynatronum buryatiense</name>
    <dbReference type="NCBI Taxonomy" id="489973"/>
    <lineage>
        <taxon>Bacteria</taxon>
        <taxon>Bacillati</taxon>
        <taxon>Bacillota</taxon>
        <taxon>Clostridia</taxon>
        <taxon>Eubacteriales</taxon>
        <taxon>Clostridiaceae</taxon>
        <taxon>Anoxynatronum</taxon>
    </lineage>
</organism>
<comment type="similarity">
    <text evidence="2">Belongs to the bacterial solute-binding protein 2 family.</text>
</comment>
<dbReference type="InterPro" id="IPR028082">
    <property type="entry name" value="Peripla_BP_I"/>
</dbReference>
<dbReference type="RefSeq" id="WP_283410861.1">
    <property type="nucleotide sequence ID" value="NZ_FXUF01000024.1"/>
</dbReference>
<gene>
    <name evidence="7" type="ORF">SAMN06296020_12412</name>
</gene>
<dbReference type="AlphaFoldDB" id="A0AA46AKN8"/>
<name>A0AA46AKN8_9CLOT</name>
<dbReference type="EMBL" id="FXUF01000024">
    <property type="protein sequence ID" value="SMP71660.1"/>
    <property type="molecule type" value="Genomic_DNA"/>
</dbReference>
<evidence type="ECO:0000259" key="6">
    <source>
        <dbReference type="Pfam" id="PF13407"/>
    </source>
</evidence>
<keyword evidence="3 5" id="KW-0732">Signal</keyword>
<evidence type="ECO:0000313" key="8">
    <source>
        <dbReference type="Proteomes" id="UP001158066"/>
    </source>
</evidence>
<evidence type="ECO:0000313" key="7">
    <source>
        <dbReference type="EMBL" id="SMP71660.1"/>
    </source>
</evidence>
<dbReference type="Proteomes" id="UP001158066">
    <property type="component" value="Unassembled WGS sequence"/>
</dbReference>
<sequence>MRRRLFAVLLVFTLVGILLAGCGSPAPADSGQPEAPAETPAPAGNDDGAAASDEPYRIGVIVKATDSDYWQTLLAGAKAAEADSNGRVVVTTDGPPSEIDIDRQVSILENVIATRPDAVVISSTSSDATVPAVEEAMASGIPVITIDNKLNTDQYTSFLATDHRLAASTAAEAMVSDWTAKGIEPSGKKVIVISSVAGTMVNTARTEGFIEKITELVPDIVVLETQYGDNDITRALSIAESTIAANPDLIGIFGDNNHMGVGIAAALEESGKYNEIVSYAFDTNEDQIEALRNGILTGLVVQDPFGMGYNGVMYAIDAIEGRAVEKDIIIDATIVTQENMTQPENHKLLYPLE</sequence>
<dbReference type="PANTHER" id="PTHR46847">
    <property type="entry name" value="D-ALLOSE-BINDING PERIPLASMIC PROTEIN-RELATED"/>
    <property type="match status" value="1"/>
</dbReference>
<comment type="caution">
    <text evidence="7">The sequence shown here is derived from an EMBL/GenBank/DDBJ whole genome shotgun (WGS) entry which is preliminary data.</text>
</comment>
<dbReference type="CDD" id="cd20008">
    <property type="entry name" value="PBP1_ABC_sugar_binding-like"/>
    <property type="match status" value="1"/>
</dbReference>
<reference evidence="7" key="1">
    <citation type="submission" date="2017-05" db="EMBL/GenBank/DDBJ databases">
        <authorList>
            <person name="Varghese N."/>
            <person name="Submissions S."/>
        </authorList>
    </citation>
    <scope>NUCLEOTIDE SEQUENCE</scope>
    <source>
        <strain evidence="7">Su22</strain>
    </source>
</reference>
<dbReference type="Pfam" id="PF13407">
    <property type="entry name" value="Peripla_BP_4"/>
    <property type="match status" value="1"/>
</dbReference>
<feature type="chain" id="PRO_5041410152" evidence="5">
    <location>
        <begin position="29"/>
        <end position="353"/>
    </location>
</feature>
<proteinExistence type="inferred from homology"/>
<protein>
    <submittedName>
        <fullName evidence="7">Monosaccharide ABC transporter substrate-binding protein, CUT2 family</fullName>
    </submittedName>
</protein>
<feature type="compositionally biased region" description="Low complexity" evidence="4">
    <location>
        <begin position="33"/>
        <end position="50"/>
    </location>
</feature>
<feature type="signal peptide" evidence="5">
    <location>
        <begin position="1"/>
        <end position="28"/>
    </location>
</feature>
<feature type="region of interest" description="Disordered" evidence="4">
    <location>
        <begin position="26"/>
        <end position="50"/>
    </location>
</feature>
<dbReference type="GO" id="GO:0030313">
    <property type="term" value="C:cell envelope"/>
    <property type="evidence" value="ECO:0007669"/>
    <property type="project" value="UniProtKB-SubCell"/>
</dbReference>
<evidence type="ECO:0000256" key="5">
    <source>
        <dbReference type="SAM" id="SignalP"/>
    </source>
</evidence>